<keyword evidence="6 11" id="KW-0274">FAD</keyword>
<comment type="pathway">
    <text evidence="11">Cofactor biosynthesis; ubiquinone biosynthesis.</text>
</comment>
<feature type="domain" description="FAD-binding" evidence="12">
    <location>
        <begin position="344"/>
        <end position="389"/>
    </location>
</feature>
<evidence type="ECO:0000256" key="5">
    <source>
        <dbReference type="ARBA" id="ARBA00022792"/>
    </source>
</evidence>
<dbReference type="HAMAP" id="MF_03193">
    <property type="entry name" value="COQ6_monooxygenase"/>
    <property type="match status" value="1"/>
</dbReference>
<dbReference type="InterPro" id="IPR051205">
    <property type="entry name" value="UbiH/COQ6_monooxygenase"/>
</dbReference>
<comment type="similarity">
    <text evidence="2 11">Belongs to the UbiH/COQ6 family.</text>
</comment>
<gene>
    <name evidence="13" type="primary">g1412</name>
    <name evidence="11" type="synonym">COQ6</name>
    <name evidence="13" type="ORF">VP750_LOCUS1215</name>
</gene>
<evidence type="ECO:0000256" key="7">
    <source>
        <dbReference type="ARBA" id="ARBA00023002"/>
    </source>
</evidence>
<evidence type="ECO:0000259" key="12">
    <source>
        <dbReference type="Pfam" id="PF01494"/>
    </source>
</evidence>
<evidence type="ECO:0000256" key="4">
    <source>
        <dbReference type="ARBA" id="ARBA00022688"/>
    </source>
</evidence>
<dbReference type="InterPro" id="IPR000689">
    <property type="entry name" value="UbQ_mOase_COQ6"/>
</dbReference>
<comment type="subunit">
    <text evidence="11">Component of a multi-subunit COQ enzyme complex.</text>
</comment>
<sequence length="460" mass="49090">MKGMLPHLSRGQLLCSYGRSLSSAAALDSIYDVAIIGGGMVGSALACALGRSPLTEGLRVLVLDRAPLPEVSTPLGEAPELRVSTLTPASVRLFSEAGAWDDMAPPRSAPFQHMQVWDFGGNGFVRYSAATAGLPVMGYVAENRVIQAALGKRLKQRTDFVDFMSPAVLQSLTLPAYAPDIQAGVQSNTLAEVGLESGQTIKARLVVGADGARSRTRQLADLRTFSWSYHQRGIVATVRTERPNDTAWQRFLGTGPLALLPVRDGYSNVVWSTSVAEAARLEALTPQEFALNVNQALQGGSMPARNPMLPRASSEDFAPPPTVFAAEGAKTQQSFPLALLGSGRYVRPRLALIGDAAHVVHPLAGQGVNLGFADVQQLVDALAHAVETGRDIGELGLLQDMYESPRQQENASMMTALDGLKRVFEPQDGLLASLRGLGLDMINGSSVMKRQIMKYAMGIA</sequence>
<dbReference type="EMBL" id="CAXHTA020000002">
    <property type="protein sequence ID" value="CAL5219556.1"/>
    <property type="molecule type" value="Genomic_DNA"/>
</dbReference>
<dbReference type="NCBIfam" id="TIGR01988">
    <property type="entry name" value="Ubi-OHases"/>
    <property type="match status" value="1"/>
</dbReference>
<evidence type="ECO:0000256" key="8">
    <source>
        <dbReference type="ARBA" id="ARBA00023033"/>
    </source>
</evidence>
<evidence type="ECO:0000256" key="2">
    <source>
        <dbReference type="ARBA" id="ARBA00005349"/>
    </source>
</evidence>
<dbReference type="Pfam" id="PF01494">
    <property type="entry name" value="FAD_binding_3"/>
    <property type="match status" value="2"/>
</dbReference>
<dbReference type="InterPro" id="IPR002938">
    <property type="entry name" value="FAD-bd"/>
</dbReference>
<evidence type="ECO:0000256" key="9">
    <source>
        <dbReference type="ARBA" id="ARBA00023128"/>
    </source>
</evidence>
<proteinExistence type="inferred from homology"/>
<reference evidence="13 14" key="1">
    <citation type="submission" date="2024-06" db="EMBL/GenBank/DDBJ databases">
        <authorList>
            <person name="Kraege A."/>
            <person name="Thomma B."/>
        </authorList>
    </citation>
    <scope>NUCLEOTIDE SEQUENCE [LARGE SCALE GENOMIC DNA]</scope>
</reference>
<comment type="catalytic activity">
    <reaction evidence="11">
        <text>a 2-methoxy-6-(all-trans-polyprenyl)phenol + 2 reduced [2Fe-2S]-[ferredoxin] + O2 + 2 H(+) = a 2-methoxy-6-(all-trans-polyprenyl)benzene-1,4-diol + 2 oxidized [2Fe-2S]-[ferredoxin] + H2O</text>
        <dbReference type="Rhea" id="RHEA:81183"/>
        <dbReference type="Rhea" id="RHEA-COMP:9551"/>
        <dbReference type="Rhea" id="RHEA-COMP:10000"/>
        <dbReference type="Rhea" id="RHEA-COMP:10001"/>
        <dbReference type="Rhea" id="RHEA-COMP:10858"/>
        <dbReference type="ChEBI" id="CHEBI:15377"/>
        <dbReference type="ChEBI" id="CHEBI:15378"/>
        <dbReference type="ChEBI" id="CHEBI:15379"/>
        <dbReference type="ChEBI" id="CHEBI:33737"/>
        <dbReference type="ChEBI" id="CHEBI:33738"/>
        <dbReference type="ChEBI" id="CHEBI:62731"/>
        <dbReference type="ChEBI" id="CHEBI:84166"/>
        <dbReference type="EC" id="1.14.15.46"/>
    </reaction>
</comment>
<keyword evidence="10 11" id="KW-0472">Membrane</keyword>
<keyword evidence="8 11" id="KW-0503">Monooxygenase</keyword>
<comment type="caution">
    <text evidence="13">The sequence shown here is derived from an EMBL/GenBank/DDBJ whole genome shotgun (WGS) entry which is preliminary data.</text>
</comment>
<keyword evidence="3 11" id="KW-0285">Flavoprotein</keyword>
<keyword evidence="4 11" id="KW-0831">Ubiquinone biosynthesis</keyword>
<dbReference type="PANTHER" id="PTHR43876">
    <property type="entry name" value="UBIQUINONE BIOSYNTHESIS MONOOXYGENASE COQ6, MITOCHONDRIAL"/>
    <property type="match status" value="1"/>
</dbReference>
<dbReference type="InterPro" id="IPR018168">
    <property type="entry name" value="Ubi_Hdrlase_CS"/>
</dbReference>
<evidence type="ECO:0000256" key="1">
    <source>
        <dbReference type="ARBA" id="ARBA00001974"/>
    </source>
</evidence>
<dbReference type="SUPFAM" id="SSF51905">
    <property type="entry name" value="FAD/NAD(P)-binding domain"/>
    <property type="match status" value="1"/>
</dbReference>
<protein>
    <recommendedName>
        <fullName evidence="11">Ubiquinone biosynthesis monooxygenase COQ6, mitochondrial</fullName>
        <ecNumber evidence="11">1.14.15.45</ecNumber>
    </recommendedName>
    <alternativeName>
        <fullName evidence="11">2-methoxy-6-polyprenolphenol 4-hydroxylase</fullName>
        <ecNumber evidence="11">1.14.15.46</ecNumber>
    </alternativeName>
</protein>
<feature type="domain" description="FAD-binding" evidence="12">
    <location>
        <begin position="31"/>
        <end position="295"/>
    </location>
</feature>
<evidence type="ECO:0000256" key="10">
    <source>
        <dbReference type="ARBA" id="ARBA00023136"/>
    </source>
</evidence>
<accession>A0ABP1FI22</accession>
<dbReference type="InterPro" id="IPR036188">
    <property type="entry name" value="FAD/NAD-bd_sf"/>
</dbReference>
<dbReference type="PRINTS" id="PR00420">
    <property type="entry name" value="RNGMNOXGNASE"/>
</dbReference>
<comment type="catalytic activity">
    <reaction evidence="11">
        <text>a 4-hydroxy-3-(all-trans-polyprenyl)benzoate + 2 reduced [2Fe-2S]-[ferredoxin] + O2 + 2 H(+) = a 3,4-dihydroxy-5-(all-trans-polyprenyl)benzoate + 2 oxidized [2Fe-2S]-[ferredoxin] + H2O</text>
        <dbReference type="Rhea" id="RHEA:81195"/>
        <dbReference type="Rhea" id="RHEA-COMP:9514"/>
        <dbReference type="Rhea" id="RHEA-COMP:10000"/>
        <dbReference type="Rhea" id="RHEA-COMP:10001"/>
        <dbReference type="Rhea" id="RHEA-COMP:10930"/>
        <dbReference type="ChEBI" id="CHEBI:15377"/>
        <dbReference type="ChEBI" id="CHEBI:15378"/>
        <dbReference type="ChEBI" id="CHEBI:15379"/>
        <dbReference type="ChEBI" id="CHEBI:33737"/>
        <dbReference type="ChEBI" id="CHEBI:33738"/>
        <dbReference type="ChEBI" id="CHEBI:64694"/>
        <dbReference type="ChEBI" id="CHEBI:78396"/>
        <dbReference type="EC" id="1.14.15.45"/>
    </reaction>
</comment>
<dbReference type="InterPro" id="IPR010971">
    <property type="entry name" value="UbiH/COQ6"/>
</dbReference>
<keyword evidence="9 11" id="KW-0496">Mitochondrion</keyword>
<evidence type="ECO:0000313" key="13">
    <source>
        <dbReference type="EMBL" id="CAL5219556.1"/>
    </source>
</evidence>
<organism evidence="13 14">
    <name type="scientific">Coccomyxa viridis</name>
    <dbReference type="NCBI Taxonomy" id="1274662"/>
    <lineage>
        <taxon>Eukaryota</taxon>
        <taxon>Viridiplantae</taxon>
        <taxon>Chlorophyta</taxon>
        <taxon>core chlorophytes</taxon>
        <taxon>Trebouxiophyceae</taxon>
        <taxon>Trebouxiophyceae incertae sedis</taxon>
        <taxon>Coccomyxaceae</taxon>
        <taxon>Coccomyxa</taxon>
    </lineage>
</organism>
<evidence type="ECO:0000256" key="6">
    <source>
        <dbReference type="ARBA" id="ARBA00022827"/>
    </source>
</evidence>
<keyword evidence="7 11" id="KW-0560">Oxidoreductase</keyword>
<evidence type="ECO:0000256" key="11">
    <source>
        <dbReference type="HAMAP-Rule" id="MF_03193"/>
    </source>
</evidence>
<dbReference type="EC" id="1.14.15.46" evidence="11"/>
<keyword evidence="14" id="KW-1185">Reference proteome</keyword>
<dbReference type="Gene3D" id="3.50.50.60">
    <property type="entry name" value="FAD/NAD(P)-binding domain"/>
    <property type="match status" value="2"/>
</dbReference>
<comment type="function">
    <text evidence="11">FAD-dependent monooxygenase required for two non-consecutive steps during ubiquinone biosynthesis. Required for the C5-ring hydroxylation during ubiquinone biosynthesis by catalyzing the hydroxylation of 4-hydroxy-3-(all-trans-polyprenyl)benzoic acid to 3,4-dihydroxy-5-(all-trans-polyprenyl)benzoic acid. Also acts downstream of coq4, for the C1-hydroxylation during ubiquinone biosynthesis by catalyzing the hydroxylation of 2-methoxy-6-(all-trans-polyprenyl)phenol to 2-methoxy-6-(all-trans-polyprenyl)benzene-1,4-diol. The electrons required for the hydroxylation reaction are funneled indirectly to coq6 from NADPH via a ferredoxin/ferredoxin reductase system.</text>
</comment>
<dbReference type="EC" id="1.14.15.45" evidence="11"/>
<dbReference type="Proteomes" id="UP001497392">
    <property type="component" value="Unassembled WGS sequence"/>
</dbReference>
<comment type="cofactor">
    <cofactor evidence="1 11">
        <name>FAD</name>
        <dbReference type="ChEBI" id="CHEBI:57692"/>
    </cofactor>
</comment>
<dbReference type="PANTHER" id="PTHR43876:SF7">
    <property type="entry name" value="UBIQUINONE BIOSYNTHESIS MONOOXYGENASE COQ6, MITOCHONDRIAL"/>
    <property type="match status" value="1"/>
</dbReference>
<evidence type="ECO:0000256" key="3">
    <source>
        <dbReference type="ARBA" id="ARBA00022630"/>
    </source>
</evidence>
<dbReference type="PROSITE" id="PS01304">
    <property type="entry name" value="UBIH"/>
    <property type="match status" value="1"/>
</dbReference>
<name>A0ABP1FI22_9CHLO</name>
<evidence type="ECO:0000313" key="14">
    <source>
        <dbReference type="Proteomes" id="UP001497392"/>
    </source>
</evidence>
<keyword evidence="5 11" id="KW-0999">Mitochondrion inner membrane</keyword>
<comment type="subcellular location">
    <subcellularLocation>
        <location evidence="11">Mitochondrion inner membrane</location>
        <topology evidence="11">Peripheral membrane protein</topology>
        <orientation evidence="11">Matrix side</orientation>
    </subcellularLocation>
</comment>